<keyword evidence="3" id="KW-0808">Transferase</keyword>
<protein>
    <submittedName>
        <fullName evidence="3">Histidine kinase</fullName>
    </submittedName>
</protein>
<reference evidence="3" key="2">
    <citation type="submission" date="2021-04" db="EMBL/GenBank/DDBJ databases">
        <authorList>
            <person name="Gilroy R."/>
        </authorList>
    </citation>
    <scope>NUCLEOTIDE SEQUENCE</scope>
    <source>
        <strain evidence="3">G4-2901</strain>
    </source>
</reference>
<evidence type="ECO:0000313" key="3">
    <source>
        <dbReference type="EMBL" id="MBU3838372.1"/>
    </source>
</evidence>
<dbReference type="Pfam" id="PF06580">
    <property type="entry name" value="His_kinase"/>
    <property type="match status" value="1"/>
</dbReference>
<evidence type="ECO:0000313" key="4">
    <source>
        <dbReference type="Proteomes" id="UP000783796"/>
    </source>
</evidence>
<dbReference type="InterPro" id="IPR050640">
    <property type="entry name" value="Bact_2-comp_sensor_kinase"/>
</dbReference>
<gene>
    <name evidence="3" type="ORF">H9777_08700</name>
</gene>
<dbReference type="Gene3D" id="3.30.565.10">
    <property type="entry name" value="Histidine kinase-like ATPase, C-terminal domain"/>
    <property type="match status" value="1"/>
</dbReference>
<dbReference type="AlphaFoldDB" id="A0A948TCE4"/>
<feature type="transmembrane region" description="Helical" evidence="1">
    <location>
        <begin position="42"/>
        <end position="65"/>
    </location>
</feature>
<dbReference type="SUPFAM" id="SSF55874">
    <property type="entry name" value="ATPase domain of HSP90 chaperone/DNA topoisomerase II/histidine kinase"/>
    <property type="match status" value="1"/>
</dbReference>
<keyword evidence="3" id="KW-0418">Kinase</keyword>
<keyword evidence="1" id="KW-0472">Membrane</keyword>
<dbReference type="Proteomes" id="UP000783796">
    <property type="component" value="Unassembled WGS sequence"/>
</dbReference>
<accession>A0A948TCE4</accession>
<reference evidence="3" key="1">
    <citation type="journal article" date="2021" name="PeerJ">
        <title>Extensive microbial diversity within the chicken gut microbiome revealed by metagenomics and culture.</title>
        <authorList>
            <person name="Gilroy R."/>
            <person name="Ravi A."/>
            <person name="Getino M."/>
            <person name="Pursley I."/>
            <person name="Horton D.L."/>
            <person name="Alikhan N.F."/>
            <person name="Baker D."/>
            <person name="Gharbi K."/>
            <person name="Hall N."/>
            <person name="Watson M."/>
            <person name="Adriaenssens E.M."/>
            <person name="Foster-Nyarko E."/>
            <person name="Jarju S."/>
            <person name="Secka A."/>
            <person name="Antonio M."/>
            <person name="Oren A."/>
            <person name="Chaudhuri R.R."/>
            <person name="La Ragione R."/>
            <person name="Hildebrand F."/>
            <person name="Pallen M.J."/>
        </authorList>
    </citation>
    <scope>NUCLEOTIDE SEQUENCE</scope>
    <source>
        <strain evidence="3">G4-2901</strain>
    </source>
</reference>
<feature type="transmembrane region" description="Helical" evidence="1">
    <location>
        <begin position="12"/>
        <end position="30"/>
    </location>
</feature>
<keyword evidence="1" id="KW-1133">Transmembrane helix</keyword>
<proteinExistence type="predicted"/>
<dbReference type="EMBL" id="JAHLFW010000074">
    <property type="protein sequence ID" value="MBU3838372.1"/>
    <property type="molecule type" value="Genomic_DNA"/>
</dbReference>
<name>A0A948TCE4_9BACT</name>
<dbReference type="InterPro" id="IPR036890">
    <property type="entry name" value="HATPase_C_sf"/>
</dbReference>
<feature type="domain" description="Signal transduction histidine kinase internal region" evidence="2">
    <location>
        <begin position="159"/>
        <end position="236"/>
    </location>
</feature>
<sequence length="349" mass="40547">MNHTNRNNRLLEISIHAFCWILFFGFPIIMTQSDNGSINWKAFMRFIVVPASLFAIFYVNYFLLIPKLLFNEHKKKFLAVNAVLTVLLSLAIRWWNDMHVPAPPPDMFRHTPPSQIVFMIRDAASMIFSAGLSVAIRLSIRWNETELARREAVKSMTEAELKNLRNQLNPHFLLNTLNNIYALVAIDTDKAQQAIQELSRLLRYVLYDNQSMYVPLKKETDFIRNYIELMRIRVSEDVNIETNFRIKDNSQTPVAPLIFISLIENAFKHGISPTGQSFIKITIEENEEYIICTIQNSNHPKPATDKSGSGIGLEQVSKRLELLYHDRHEWKCWLSDNDKVYNSCIKLKI</sequence>
<feature type="transmembrane region" description="Helical" evidence="1">
    <location>
        <begin position="77"/>
        <end position="96"/>
    </location>
</feature>
<organism evidence="3 4">
    <name type="scientific">Candidatus Phocaeicola faecigallinarum</name>
    <dbReference type="NCBI Taxonomy" id="2838732"/>
    <lineage>
        <taxon>Bacteria</taxon>
        <taxon>Pseudomonadati</taxon>
        <taxon>Bacteroidota</taxon>
        <taxon>Bacteroidia</taxon>
        <taxon>Bacteroidales</taxon>
        <taxon>Bacteroidaceae</taxon>
        <taxon>Phocaeicola</taxon>
    </lineage>
</organism>
<keyword evidence="1" id="KW-0812">Transmembrane</keyword>
<dbReference type="PANTHER" id="PTHR34220">
    <property type="entry name" value="SENSOR HISTIDINE KINASE YPDA"/>
    <property type="match status" value="1"/>
</dbReference>
<dbReference type="GO" id="GO:0016020">
    <property type="term" value="C:membrane"/>
    <property type="evidence" value="ECO:0007669"/>
    <property type="project" value="InterPro"/>
</dbReference>
<evidence type="ECO:0000256" key="1">
    <source>
        <dbReference type="SAM" id="Phobius"/>
    </source>
</evidence>
<feature type="transmembrane region" description="Helical" evidence="1">
    <location>
        <begin position="116"/>
        <end position="140"/>
    </location>
</feature>
<evidence type="ECO:0000259" key="2">
    <source>
        <dbReference type="Pfam" id="PF06580"/>
    </source>
</evidence>
<comment type="caution">
    <text evidence="3">The sequence shown here is derived from an EMBL/GenBank/DDBJ whole genome shotgun (WGS) entry which is preliminary data.</text>
</comment>
<dbReference type="InterPro" id="IPR010559">
    <property type="entry name" value="Sig_transdc_His_kin_internal"/>
</dbReference>
<dbReference type="PANTHER" id="PTHR34220:SF7">
    <property type="entry name" value="SENSOR HISTIDINE KINASE YPDA"/>
    <property type="match status" value="1"/>
</dbReference>
<dbReference type="GO" id="GO:0000155">
    <property type="term" value="F:phosphorelay sensor kinase activity"/>
    <property type="evidence" value="ECO:0007669"/>
    <property type="project" value="InterPro"/>
</dbReference>